<gene>
    <name evidence="1" type="ORF">SI65_05803</name>
</gene>
<dbReference type="OrthoDB" id="10034502at2759"/>
<dbReference type="SMR" id="A0A1E3BFL7"/>
<accession>A0A1E3BFL7</accession>
<proteinExistence type="predicted"/>
<dbReference type="PANTHER" id="PTHR31591">
    <property type="entry name" value="UPF0613 PROTEIN PB24D3.06C"/>
    <property type="match status" value="1"/>
</dbReference>
<dbReference type="Gene3D" id="3.40.50.1820">
    <property type="entry name" value="alpha/beta hydrolase"/>
    <property type="match status" value="1"/>
</dbReference>
<dbReference type="EMBL" id="JXNT01000005">
    <property type="protein sequence ID" value="ODM19186.1"/>
    <property type="molecule type" value="Genomic_DNA"/>
</dbReference>
<dbReference type="PANTHER" id="PTHR31591:SF5">
    <property type="entry name" value="DOLICHOL-PHOSPHATE MANNOSYLTRANSFERASE"/>
    <property type="match status" value="1"/>
</dbReference>
<keyword evidence="2" id="KW-1185">Reference proteome</keyword>
<dbReference type="VEuPathDB" id="FungiDB:SI65_05803"/>
<dbReference type="InterPro" id="IPR029058">
    <property type="entry name" value="AB_hydrolase_fold"/>
</dbReference>
<name>A0A1E3BFL7_ASPCR</name>
<reference evidence="1 2" key="1">
    <citation type="journal article" date="2016" name="BMC Genomics">
        <title>Comparative genomic and transcriptomic analyses of the Fuzhuan brick tea-fermentation fungus Aspergillus cristatus.</title>
        <authorList>
            <person name="Ge Y."/>
            <person name="Wang Y."/>
            <person name="Liu Y."/>
            <person name="Tan Y."/>
            <person name="Ren X."/>
            <person name="Zhang X."/>
            <person name="Hyde K.D."/>
            <person name="Liu Y."/>
            <person name="Liu Z."/>
        </authorList>
    </citation>
    <scope>NUCLEOTIDE SEQUENCE [LARGE SCALE GENOMIC DNA]</scope>
    <source>
        <strain evidence="1 2">GZAAS20.1005</strain>
    </source>
</reference>
<dbReference type="AlphaFoldDB" id="A0A1E3BFL7"/>
<dbReference type="InterPro" id="IPR013744">
    <property type="entry name" value="SidJ"/>
</dbReference>
<evidence type="ECO:0000313" key="2">
    <source>
        <dbReference type="Proteomes" id="UP000094569"/>
    </source>
</evidence>
<dbReference type="Proteomes" id="UP000094569">
    <property type="component" value="Unassembled WGS sequence"/>
</dbReference>
<organism evidence="1 2">
    <name type="scientific">Aspergillus cristatus</name>
    <name type="common">Chinese Fuzhuan brick tea-fermentation fungus</name>
    <name type="synonym">Eurotium cristatum</name>
    <dbReference type="NCBI Taxonomy" id="573508"/>
    <lineage>
        <taxon>Eukaryota</taxon>
        <taxon>Fungi</taxon>
        <taxon>Dikarya</taxon>
        <taxon>Ascomycota</taxon>
        <taxon>Pezizomycotina</taxon>
        <taxon>Eurotiomycetes</taxon>
        <taxon>Eurotiomycetidae</taxon>
        <taxon>Eurotiales</taxon>
        <taxon>Aspergillaceae</taxon>
        <taxon>Aspergillus</taxon>
        <taxon>Aspergillus subgen. Aspergillus</taxon>
    </lineage>
</organism>
<dbReference type="SUPFAM" id="SSF53474">
    <property type="entry name" value="alpha/beta-Hydrolases"/>
    <property type="match status" value="1"/>
</dbReference>
<evidence type="ECO:0000313" key="1">
    <source>
        <dbReference type="EMBL" id="ODM19186.1"/>
    </source>
</evidence>
<comment type="caution">
    <text evidence="1">The sequence shown here is derived from an EMBL/GenBank/DDBJ whole genome shotgun (WGS) entry which is preliminary data.</text>
</comment>
<protein>
    <submittedName>
        <fullName evidence="1">Uncharacterized protein</fullName>
    </submittedName>
</protein>
<dbReference type="Pfam" id="PF08538">
    <property type="entry name" value="DUF1749"/>
    <property type="match status" value="1"/>
</dbReference>
<sequence>MSNLSHQGILHQYAPRLTAFEYTSKTSNTTKPNAILFVGGLTDGLGTVPYVAPLAKALEPTDWSLFHLLLSSSYGGWGVGSLDQDIEEIAQCVKFVQERKPSGKVVVMGHSTGSQDVLHYLYTPNPVPQRPDQFQGRLKHLTRPELDGAILQAPMSDREGLEAQLKADEGRPMGNEARGAFDQLVAFARQQPYTTGDNQQKLDALLPMNLTAKAGFPADTPLSARRFMSLASPDSPEHPEEDDLFSSDLTDQRLKETFGVVAERGLLKTKMMFLYSGNDEYGAPWVDKAKLMQRWKEAANAGGVEKYDSEGSAVIPGASHNVKAEGQVELIARVTRYLTSL</sequence>